<evidence type="ECO:0000313" key="2">
    <source>
        <dbReference type="EMBL" id="HGD13540.1"/>
    </source>
</evidence>
<name>A0A7V3PUA5_UNCW3</name>
<dbReference type="Gene3D" id="3.40.50.150">
    <property type="entry name" value="Vaccinia Virus protein VP39"/>
    <property type="match status" value="1"/>
</dbReference>
<feature type="domain" description="Methyltransferase type 11" evidence="1">
    <location>
        <begin position="53"/>
        <end position="147"/>
    </location>
</feature>
<dbReference type="GO" id="GO:0032259">
    <property type="term" value="P:methylation"/>
    <property type="evidence" value="ECO:0007669"/>
    <property type="project" value="UniProtKB-KW"/>
</dbReference>
<dbReference type="SUPFAM" id="SSF53335">
    <property type="entry name" value="S-adenosyl-L-methionine-dependent methyltransferases"/>
    <property type="match status" value="1"/>
</dbReference>
<dbReference type="EMBL" id="DTMZ01000135">
    <property type="protein sequence ID" value="HGD13540.1"/>
    <property type="molecule type" value="Genomic_DNA"/>
</dbReference>
<accession>A0A7V3PUA5</accession>
<keyword evidence="2" id="KW-0489">Methyltransferase</keyword>
<dbReference type="InterPro" id="IPR013216">
    <property type="entry name" value="Methyltransf_11"/>
</dbReference>
<gene>
    <name evidence="2" type="ORF">ENX16_05645</name>
</gene>
<comment type="caution">
    <text evidence="2">The sequence shown here is derived from an EMBL/GenBank/DDBJ whole genome shotgun (WGS) entry which is preliminary data.</text>
</comment>
<dbReference type="AlphaFoldDB" id="A0A7V3PUA5"/>
<dbReference type="Pfam" id="PF08241">
    <property type="entry name" value="Methyltransf_11"/>
    <property type="match status" value="1"/>
</dbReference>
<keyword evidence="2" id="KW-0808">Transferase</keyword>
<reference evidence="2" key="1">
    <citation type="journal article" date="2020" name="mSystems">
        <title>Genome- and Community-Level Interaction Insights into Carbon Utilization and Element Cycling Functions of Hydrothermarchaeota in Hydrothermal Sediment.</title>
        <authorList>
            <person name="Zhou Z."/>
            <person name="Liu Y."/>
            <person name="Xu W."/>
            <person name="Pan J."/>
            <person name="Luo Z.H."/>
            <person name="Li M."/>
        </authorList>
    </citation>
    <scope>NUCLEOTIDE SEQUENCE [LARGE SCALE GENOMIC DNA]</scope>
    <source>
        <strain evidence="2">SpSt-914</strain>
    </source>
</reference>
<dbReference type="InterPro" id="IPR029063">
    <property type="entry name" value="SAM-dependent_MTases_sf"/>
</dbReference>
<dbReference type="GO" id="GO:0008757">
    <property type="term" value="F:S-adenosylmethionine-dependent methyltransferase activity"/>
    <property type="evidence" value="ECO:0007669"/>
    <property type="project" value="InterPro"/>
</dbReference>
<evidence type="ECO:0000259" key="1">
    <source>
        <dbReference type="Pfam" id="PF08241"/>
    </source>
</evidence>
<protein>
    <submittedName>
        <fullName evidence="2">Class I SAM-dependent methyltransferase</fullName>
    </submittedName>
</protein>
<sequence length="259" mass="29137">MERRDYIPVTPAWERNPEDTDIWRRVVVMPSLALNQAELEFLGAVAGKRVAVLGSGEGLASLALAAMGAKVTVVDPTNSGLDVVLVRAQIVGVELDFREVEFEKLSTLGEGWCELAYAAQVTGGIENLGNFYREVYRILVPAGRLVINEYHPFRRIWKQEPGHPRVARSYFERQQPRSVDPDEEELGYPSAPVDKPAGIVSRRFEYRWTISDHFYFLNQAGFRVAGIEEVGDARQRWEIPNLSGLPEQLIIAADRPQSD</sequence>
<proteinExistence type="predicted"/>
<organism evidence="2">
    <name type="scientific">candidate division WOR-3 bacterium</name>
    <dbReference type="NCBI Taxonomy" id="2052148"/>
    <lineage>
        <taxon>Bacteria</taxon>
        <taxon>Bacteria division WOR-3</taxon>
    </lineage>
</organism>